<reference evidence="8" key="1">
    <citation type="submission" date="2012-12" db="EMBL/GenBank/DDBJ databases">
        <authorList>
            <person name="Hellsten U."/>
            <person name="Grimwood J."/>
            <person name="Chapman J.A."/>
            <person name="Shapiro H."/>
            <person name="Aerts A."/>
            <person name="Otillar R.P."/>
            <person name="Terry A.Y."/>
            <person name="Boore J.L."/>
            <person name="Simakov O."/>
            <person name="Marletaz F."/>
            <person name="Cho S.-J."/>
            <person name="Edsinger-Gonzales E."/>
            <person name="Havlak P."/>
            <person name="Kuo D.-H."/>
            <person name="Larsson T."/>
            <person name="Lv J."/>
            <person name="Arendt D."/>
            <person name="Savage R."/>
            <person name="Osoegawa K."/>
            <person name="de Jong P."/>
            <person name="Lindberg D.R."/>
            <person name="Seaver E.C."/>
            <person name="Weisblat D.A."/>
            <person name="Putnam N.H."/>
            <person name="Grigoriev I.V."/>
            <person name="Rokhsar D.S."/>
        </authorList>
    </citation>
    <scope>NUCLEOTIDE SEQUENCE</scope>
</reference>
<dbReference type="HOGENOM" id="CLU_570227_0_0_1"/>
<dbReference type="GO" id="GO:0030036">
    <property type="term" value="P:actin cytoskeleton organization"/>
    <property type="evidence" value="ECO:0000318"/>
    <property type="project" value="GO_Central"/>
</dbReference>
<evidence type="ECO:0000256" key="3">
    <source>
        <dbReference type="ARBA" id="ARBA00023038"/>
    </source>
</evidence>
<dbReference type="InterPro" id="IPR031847">
    <property type="entry name" value="PDLI1-4/Zasp-like_mid"/>
</dbReference>
<name>T1FTU8_HELRO</name>
<dbReference type="OMA" id="HEDHRSA"/>
<dbReference type="EMBL" id="AMQM01005131">
    <property type="status" value="NOT_ANNOTATED_CDS"/>
    <property type="molecule type" value="Genomic_DNA"/>
</dbReference>
<dbReference type="GeneID" id="20212245"/>
<keyword evidence="3" id="KW-0862">Zinc</keyword>
<dbReference type="InterPro" id="IPR001478">
    <property type="entry name" value="PDZ"/>
</dbReference>
<dbReference type="SUPFAM" id="SSF50156">
    <property type="entry name" value="PDZ domain-like"/>
    <property type="match status" value="1"/>
</dbReference>
<dbReference type="eggNOG" id="KOG3528">
    <property type="taxonomic scope" value="Eukaryota"/>
</dbReference>
<protein>
    <recommendedName>
        <fullName evidence="5">PDZ domain-containing protein</fullName>
    </recommendedName>
</protein>
<reference evidence="7" key="3">
    <citation type="submission" date="2015-06" db="UniProtKB">
        <authorList>
            <consortium name="EnsemblMetazoa"/>
        </authorList>
    </citation>
    <scope>IDENTIFICATION</scope>
</reference>
<keyword evidence="8" id="KW-1185">Reference proteome</keyword>
<reference evidence="6 8" key="2">
    <citation type="journal article" date="2013" name="Nature">
        <title>Insights into bilaterian evolution from three spiralian genomes.</title>
        <authorList>
            <person name="Simakov O."/>
            <person name="Marletaz F."/>
            <person name="Cho S.J."/>
            <person name="Edsinger-Gonzales E."/>
            <person name="Havlak P."/>
            <person name="Hellsten U."/>
            <person name="Kuo D.H."/>
            <person name="Larsson T."/>
            <person name="Lv J."/>
            <person name="Arendt D."/>
            <person name="Savage R."/>
            <person name="Osoegawa K."/>
            <person name="de Jong P."/>
            <person name="Grimwood J."/>
            <person name="Chapman J.A."/>
            <person name="Shapiro H."/>
            <person name="Aerts A."/>
            <person name="Otillar R.P."/>
            <person name="Terry A.Y."/>
            <person name="Boore J.L."/>
            <person name="Grigoriev I.V."/>
            <person name="Lindberg D.R."/>
            <person name="Seaver E.C."/>
            <person name="Weisblat D.A."/>
            <person name="Putnam N.H."/>
            <person name="Rokhsar D.S."/>
        </authorList>
    </citation>
    <scope>NUCLEOTIDE SEQUENCE</scope>
</reference>
<dbReference type="InterPro" id="IPR036034">
    <property type="entry name" value="PDZ_sf"/>
</dbReference>
<dbReference type="RefSeq" id="XP_009020743.1">
    <property type="nucleotide sequence ID" value="XM_009022495.1"/>
</dbReference>
<evidence type="ECO:0000256" key="1">
    <source>
        <dbReference type="ARBA" id="ARBA00004496"/>
    </source>
</evidence>
<dbReference type="SMART" id="SM00228">
    <property type="entry name" value="PDZ"/>
    <property type="match status" value="1"/>
</dbReference>
<dbReference type="SMART" id="SM00735">
    <property type="entry name" value="ZM"/>
    <property type="match status" value="1"/>
</dbReference>
<proteinExistence type="predicted"/>
<dbReference type="PANTHER" id="PTHR24214">
    <property type="entry name" value="PDZ AND LIM DOMAIN PROTEIN ZASP"/>
    <property type="match status" value="1"/>
</dbReference>
<accession>T1FTU8</accession>
<dbReference type="GO" id="GO:0051371">
    <property type="term" value="F:muscle alpha-actinin binding"/>
    <property type="evidence" value="ECO:0000318"/>
    <property type="project" value="GO_Central"/>
</dbReference>
<dbReference type="STRING" id="6412.T1FTU8"/>
<dbReference type="PANTHER" id="PTHR24214:SF38">
    <property type="entry name" value="PDZ AND LIM DOMAIN PROTEIN ZASP-RELATED"/>
    <property type="match status" value="1"/>
</dbReference>
<dbReference type="Pfam" id="PF00595">
    <property type="entry name" value="PDZ"/>
    <property type="match status" value="1"/>
</dbReference>
<gene>
    <name evidence="7" type="primary">20212245</name>
    <name evidence="6" type="ORF">HELRODRAFT_192354</name>
</gene>
<dbReference type="GO" id="GO:0005912">
    <property type="term" value="C:adherens junction"/>
    <property type="evidence" value="ECO:0000318"/>
    <property type="project" value="GO_Central"/>
</dbReference>
<evidence type="ECO:0000256" key="2">
    <source>
        <dbReference type="ARBA" id="ARBA00022490"/>
    </source>
</evidence>
<dbReference type="Proteomes" id="UP000015101">
    <property type="component" value="Unassembled WGS sequence"/>
</dbReference>
<comment type="subcellular location">
    <subcellularLocation>
        <location evidence="1">Cytoplasm</location>
    </subcellularLocation>
</comment>
<dbReference type="AlphaFoldDB" id="T1FTU8"/>
<evidence type="ECO:0000313" key="7">
    <source>
        <dbReference type="EnsemblMetazoa" id="HelroP192354"/>
    </source>
</evidence>
<keyword evidence="3" id="KW-0440">LIM domain</keyword>
<dbReference type="EnsemblMetazoa" id="HelroT192354">
    <property type="protein sequence ID" value="HelroP192354"/>
    <property type="gene ID" value="HelroG192354"/>
</dbReference>
<keyword evidence="2" id="KW-0963">Cytoplasm</keyword>
<dbReference type="Gene3D" id="2.30.42.10">
    <property type="match status" value="1"/>
</dbReference>
<evidence type="ECO:0000259" key="5">
    <source>
        <dbReference type="PROSITE" id="PS50106"/>
    </source>
</evidence>
<dbReference type="PROSITE" id="PS50106">
    <property type="entry name" value="PDZ"/>
    <property type="match status" value="1"/>
</dbReference>
<dbReference type="Pfam" id="PF15936">
    <property type="entry name" value="DUF4749"/>
    <property type="match status" value="1"/>
</dbReference>
<feature type="region of interest" description="Disordered" evidence="4">
    <location>
        <begin position="381"/>
        <end position="408"/>
    </location>
</feature>
<keyword evidence="3" id="KW-0479">Metal-binding</keyword>
<dbReference type="GO" id="GO:0003779">
    <property type="term" value="F:actin binding"/>
    <property type="evidence" value="ECO:0000318"/>
    <property type="project" value="GO_Central"/>
</dbReference>
<dbReference type="InterPro" id="IPR006643">
    <property type="entry name" value="Zasp-like_motif"/>
</dbReference>
<dbReference type="GO" id="GO:0061061">
    <property type="term" value="P:muscle structure development"/>
    <property type="evidence" value="ECO:0000318"/>
    <property type="project" value="GO_Central"/>
</dbReference>
<dbReference type="FunFam" id="2.30.42.10:FF:000192">
    <property type="entry name" value="Uncharacterized protein, isoform J"/>
    <property type="match status" value="1"/>
</dbReference>
<organism evidence="7 8">
    <name type="scientific">Helobdella robusta</name>
    <name type="common">Californian leech</name>
    <dbReference type="NCBI Taxonomy" id="6412"/>
    <lineage>
        <taxon>Eukaryota</taxon>
        <taxon>Metazoa</taxon>
        <taxon>Spiralia</taxon>
        <taxon>Lophotrochozoa</taxon>
        <taxon>Annelida</taxon>
        <taxon>Clitellata</taxon>
        <taxon>Hirudinea</taxon>
        <taxon>Rhynchobdellida</taxon>
        <taxon>Glossiphoniidae</taxon>
        <taxon>Helobdella</taxon>
    </lineage>
</organism>
<evidence type="ECO:0000313" key="6">
    <source>
        <dbReference type="EMBL" id="ESO01031.1"/>
    </source>
</evidence>
<dbReference type="GO" id="GO:0030018">
    <property type="term" value="C:Z disc"/>
    <property type="evidence" value="ECO:0000318"/>
    <property type="project" value="GO_Central"/>
</dbReference>
<evidence type="ECO:0000313" key="8">
    <source>
        <dbReference type="Proteomes" id="UP000015101"/>
    </source>
</evidence>
<dbReference type="CDD" id="cd23068">
    <property type="entry name" value="PDZ_ZASP52-like"/>
    <property type="match status" value="1"/>
</dbReference>
<dbReference type="CTD" id="20212245"/>
<dbReference type="InterPro" id="IPR050604">
    <property type="entry name" value="PDZ-LIM_domain"/>
</dbReference>
<dbReference type="KEGG" id="hro:HELRODRAFT_192354"/>
<dbReference type="EMBL" id="KB096830">
    <property type="protein sequence ID" value="ESO01031.1"/>
    <property type="molecule type" value="Genomic_DNA"/>
</dbReference>
<feature type="region of interest" description="Disordered" evidence="4">
    <location>
        <begin position="171"/>
        <end position="198"/>
    </location>
</feature>
<dbReference type="OrthoDB" id="44841at2759"/>
<dbReference type="InParanoid" id="T1FTU8"/>
<feature type="domain" description="PDZ" evidence="5">
    <location>
        <begin position="9"/>
        <end position="91"/>
    </location>
</feature>
<evidence type="ECO:0000256" key="4">
    <source>
        <dbReference type="SAM" id="MobiDB-lite"/>
    </source>
</evidence>
<sequence>MVGSLSEVPIRLYRPSTTTPWGFRLQGGAGTNLPLSIQRVFAGGTADGHLNRGDELVAIDNHDVTGAPHYVAEDLIKQAGRELLLIVKRQSAAFSPHASENQFTHYPFELQTGGLEEYEHAKNINQIKEKFSTPDEDVVRGKIQINAKPGSTSYIPKKPRMFQKISQNQNAPEFGWVPKPKSHEDIKPPSRYQSQSQPVVRQVLSNEEAVSSYNKPLQQVPHEQYERPAWLGTLRSAAGPKPWEVQDGAALLGINPEPMPSQPSHFEAPVASGPFQPQIARPTAISAIHQPKVQVTKFSPQGHPTYERKNASNHDSDTARIAHLQYNSPIGLYSQENAKEVLDVQTGGKPGSGTLRIIGKGPNLSSFDPIHSDVYRLVREEETARRSRQKTQQAPQHNHPHVQHGLPHEDHRSAKLEQLIHENDDQKLMYEEHVYSASLRRILLYIFIDTVLEKAGQETQSNLNFELGLQHKEATFQSE</sequence>
<dbReference type="GO" id="GO:0031941">
    <property type="term" value="C:filamentous actin"/>
    <property type="evidence" value="ECO:0000318"/>
    <property type="project" value="GO_Central"/>
</dbReference>
<dbReference type="GO" id="GO:0001725">
    <property type="term" value="C:stress fiber"/>
    <property type="evidence" value="ECO:0000318"/>
    <property type="project" value="GO_Central"/>
</dbReference>